<proteinExistence type="predicted"/>
<comment type="caution">
    <text evidence="1">The sequence shown here is derived from an EMBL/GenBank/DDBJ whole genome shotgun (WGS) entry which is preliminary data.</text>
</comment>
<evidence type="ECO:0008006" key="3">
    <source>
        <dbReference type="Google" id="ProtNLM"/>
    </source>
</evidence>
<sequence>MRSDLRALNGFAGVGGAGALAYATMIPLVYPAQRSLAFRSSEPHAKAFPKYVATQLLGLQLSALLKFWTFARA</sequence>
<protein>
    <recommendedName>
        <fullName evidence="3">DUF4149 domain-containing protein</fullName>
    </recommendedName>
</protein>
<dbReference type="EMBL" id="NHSJ01000129">
    <property type="protein sequence ID" value="PPQ26900.1"/>
    <property type="molecule type" value="Genomic_DNA"/>
</dbReference>
<evidence type="ECO:0000313" key="2">
    <source>
        <dbReference type="Proteomes" id="UP000239089"/>
    </source>
</evidence>
<dbReference type="Proteomes" id="UP000239089">
    <property type="component" value="Unassembled WGS sequence"/>
</dbReference>
<organism evidence="1 2">
    <name type="scientific">Rhodoblastus sphagnicola</name>
    <dbReference type="NCBI Taxonomy" id="333368"/>
    <lineage>
        <taxon>Bacteria</taxon>
        <taxon>Pseudomonadati</taxon>
        <taxon>Pseudomonadota</taxon>
        <taxon>Alphaproteobacteria</taxon>
        <taxon>Hyphomicrobiales</taxon>
        <taxon>Rhodoblastaceae</taxon>
        <taxon>Rhodoblastus</taxon>
    </lineage>
</organism>
<dbReference type="AlphaFoldDB" id="A0A2S6MX14"/>
<keyword evidence="2" id="KW-1185">Reference proteome</keyword>
<reference evidence="1 2" key="1">
    <citation type="journal article" date="2018" name="Arch. Microbiol.">
        <title>New insights into the metabolic potential of the phototrophic purple bacterium Rhodopila globiformis DSM 161(T) from its draft genome sequence and evidence for a vanadium-dependent nitrogenase.</title>
        <authorList>
            <person name="Imhoff J.F."/>
            <person name="Rahn T."/>
            <person name="Kunzel S."/>
            <person name="Neulinger S.C."/>
        </authorList>
    </citation>
    <scope>NUCLEOTIDE SEQUENCE [LARGE SCALE GENOMIC DNA]</scope>
    <source>
        <strain evidence="1 2">DSM 16996</strain>
    </source>
</reference>
<gene>
    <name evidence="1" type="ORF">CCR94_20970</name>
</gene>
<dbReference type="RefSeq" id="WP_104509949.1">
    <property type="nucleotide sequence ID" value="NZ_JACIGC010000012.1"/>
</dbReference>
<accession>A0A2S6MX14</accession>
<name>A0A2S6MX14_9HYPH</name>
<evidence type="ECO:0000313" key="1">
    <source>
        <dbReference type="EMBL" id="PPQ26900.1"/>
    </source>
</evidence>